<name>A0ABT0FTV0_9ACTN</name>
<dbReference type="InterPro" id="IPR036188">
    <property type="entry name" value="FAD/NAD-bd_sf"/>
</dbReference>
<dbReference type="PANTHER" id="PTHR13789">
    <property type="entry name" value="MONOOXYGENASE"/>
    <property type="match status" value="1"/>
</dbReference>
<organism evidence="5 6">
    <name type="scientific">Actinomadura luzonensis</name>
    <dbReference type="NCBI Taxonomy" id="2805427"/>
    <lineage>
        <taxon>Bacteria</taxon>
        <taxon>Bacillati</taxon>
        <taxon>Actinomycetota</taxon>
        <taxon>Actinomycetes</taxon>
        <taxon>Streptosporangiales</taxon>
        <taxon>Thermomonosporaceae</taxon>
        <taxon>Actinomadura</taxon>
    </lineage>
</organism>
<evidence type="ECO:0000313" key="5">
    <source>
        <dbReference type="EMBL" id="MCK2215765.1"/>
    </source>
</evidence>
<dbReference type="PANTHER" id="PTHR13789:SF309">
    <property type="entry name" value="PUTATIVE (AFU_ORTHOLOGUE AFUA_6G14510)-RELATED"/>
    <property type="match status" value="1"/>
</dbReference>
<protein>
    <submittedName>
        <fullName evidence="5">FAD-dependent monooxygenase</fullName>
    </submittedName>
</protein>
<accession>A0ABT0FTV0</accession>
<dbReference type="PRINTS" id="PR00420">
    <property type="entry name" value="RNGMNOXGNASE"/>
</dbReference>
<gene>
    <name evidence="5" type="ORF">MF672_018485</name>
</gene>
<dbReference type="RefSeq" id="WP_247815301.1">
    <property type="nucleotide sequence ID" value="NZ_JAKRKC020000001.1"/>
</dbReference>
<keyword evidence="2 5" id="KW-0503">Monooxygenase</keyword>
<evidence type="ECO:0000313" key="6">
    <source>
        <dbReference type="Proteomes" id="UP001317259"/>
    </source>
</evidence>
<evidence type="ECO:0000259" key="4">
    <source>
        <dbReference type="Pfam" id="PF01494"/>
    </source>
</evidence>
<evidence type="ECO:0000256" key="1">
    <source>
        <dbReference type="ARBA" id="ARBA00023002"/>
    </source>
</evidence>
<dbReference type="Pfam" id="PF01494">
    <property type="entry name" value="FAD_binding_3"/>
    <property type="match status" value="1"/>
</dbReference>
<proteinExistence type="predicted"/>
<feature type="compositionally biased region" description="Pro residues" evidence="3">
    <location>
        <begin position="411"/>
        <end position="436"/>
    </location>
</feature>
<feature type="compositionally biased region" description="Low complexity" evidence="3">
    <location>
        <begin position="384"/>
        <end position="407"/>
    </location>
</feature>
<feature type="compositionally biased region" description="Low complexity" evidence="3">
    <location>
        <begin position="437"/>
        <end position="446"/>
    </location>
</feature>
<feature type="region of interest" description="Disordered" evidence="3">
    <location>
        <begin position="384"/>
        <end position="465"/>
    </location>
</feature>
<dbReference type="Proteomes" id="UP001317259">
    <property type="component" value="Unassembled WGS sequence"/>
</dbReference>
<evidence type="ECO:0000256" key="2">
    <source>
        <dbReference type="ARBA" id="ARBA00023033"/>
    </source>
</evidence>
<dbReference type="SUPFAM" id="SSF51905">
    <property type="entry name" value="FAD/NAD(P)-binding domain"/>
    <property type="match status" value="1"/>
</dbReference>
<comment type="caution">
    <text evidence="5">The sequence shown here is derived from an EMBL/GenBank/DDBJ whole genome shotgun (WGS) entry which is preliminary data.</text>
</comment>
<keyword evidence="1" id="KW-0560">Oxidoreductase</keyword>
<dbReference type="GO" id="GO:0004497">
    <property type="term" value="F:monooxygenase activity"/>
    <property type="evidence" value="ECO:0007669"/>
    <property type="project" value="UniProtKB-KW"/>
</dbReference>
<sequence length="465" mass="47979">MRVLIVGAGIAGLAAARGLRAAGHEVTVLERAPALRDGGCAIILWSNGTAILRDAGVPLDGLGQRLDALDLRSARGRPVMTVDTGRLARRFGAPVVMVPRRSLIARLAEGLPPDVVRFGARVTRLRDDGRSVRAETEDGTAYEGDLLVGADGIGSVVRTALQGTALHGTALHSTALHSTAPGSGSAALAARPTGAATWQGLVQDPFGLGSRSLMFLGPQGLVGLHPAGDGLLQWLIDLRWRPGADTPDPARALSVLRARYARWGEPVPALLATLTGKDLQLFPHHRHRAPLRWGRGRCVLIGDAAHAMPPILALGAGQALEDVAALTRVLAGTTGRDVAAALPAYGAGRRRRAALASAAATRAVATAGPRRAAGRAALRGAAACPAAPRPGCSAASSAGSATTSPADRPARPGPPRPPPRFAPPRLAPPRPAPAPRPAFARPAPARSGPQESSRPWRPGRPMLRA</sequence>
<dbReference type="EMBL" id="JAKRKC020000001">
    <property type="protein sequence ID" value="MCK2215765.1"/>
    <property type="molecule type" value="Genomic_DNA"/>
</dbReference>
<dbReference type="InterPro" id="IPR002938">
    <property type="entry name" value="FAD-bd"/>
</dbReference>
<evidence type="ECO:0000256" key="3">
    <source>
        <dbReference type="SAM" id="MobiDB-lite"/>
    </source>
</evidence>
<dbReference type="Gene3D" id="3.50.50.60">
    <property type="entry name" value="FAD/NAD(P)-binding domain"/>
    <property type="match status" value="1"/>
</dbReference>
<keyword evidence="6" id="KW-1185">Reference proteome</keyword>
<reference evidence="5 6" key="1">
    <citation type="submission" date="2022-04" db="EMBL/GenBank/DDBJ databases">
        <title>Genome draft of Actinomadura sp. ATCC 31491.</title>
        <authorList>
            <person name="Shi X."/>
            <person name="Du Y."/>
        </authorList>
    </citation>
    <scope>NUCLEOTIDE SEQUENCE [LARGE SCALE GENOMIC DNA]</scope>
    <source>
        <strain evidence="5 6">ATCC 31491</strain>
    </source>
</reference>
<dbReference type="InterPro" id="IPR050493">
    <property type="entry name" value="FAD-dep_Monooxygenase_BioMet"/>
</dbReference>
<feature type="domain" description="FAD-binding" evidence="4">
    <location>
        <begin position="2"/>
        <end position="355"/>
    </location>
</feature>